<dbReference type="GO" id="GO:0022857">
    <property type="term" value="F:transmembrane transporter activity"/>
    <property type="evidence" value="ECO:0007669"/>
    <property type="project" value="InterPro"/>
</dbReference>
<feature type="transmembrane region" description="Helical" evidence="5">
    <location>
        <begin position="430"/>
        <end position="448"/>
    </location>
</feature>
<feature type="transmembrane region" description="Helical" evidence="5">
    <location>
        <begin position="141"/>
        <end position="160"/>
    </location>
</feature>
<dbReference type="InterPro" id="IPR020846">
    <property type="entry name" value="MFS_dom"/>
</dbReference>
<evidence type="ECO:0000313" key="8">
    <source>
        <dbReference type="Proteomes" id="UP001497623"/>
    </source>
</evidence>
<keyword evidence="4 5" id="KW-0472">Membrane</keyword>
<feature type="non-terminal residue" evidence="7">
    <location>
        <position position="567"/>
    </location>
</feature>
<dbReference type="Pfam" id="PF00083">
    <property type="entry name" value="Sugar_tr"/>
    <property type="match status" value="1"/>
</dbReference>
<reference evidence="7 8" key="1">
    <citation type="submission" date="2024-05" db="EMBL/GenBank/DDBJ databases">
        <authorList>
            <person name="Wallberg A."/>
        </authorList>
    </citation>
    <scope>NUCLEOTIDE SEQUENCE [LARGE SCALE GENOMIC DNA]</scope>
</reference>
<evidence type="ECO:0000256" key="1">
    <source>
        <dbReference type="ARBA" id="ARBA00004141"/>
    </source>
</evidence>
<evidence type="ECO:0000256" key="4">
    <source>
        <dbReference type="ARBA" id="ARBA00023136"/>
    </source>
</evidence>
<evidence type="ECO:0000259" key="6">
    <source>
        <dbReference type="PROSITE" id="PS50850"/>
    </source>
</evidence>
<keyword evidence="2 5" id="KW-0812">Transmembrane</keyword>
<feature type="transmembrane region" description="Helical" evidence="5">
    <location>
        <begin position="197"/>
        <end position="219"/>
    </location>
</feature>
<dbReference type="PROSITE" id="PS50850">
    <property type="entry name" value="MFS"/>
    <property type="match status" value="1"/>
</dbReference>
<dbReference type="GO" id="GO:0016020">
    <property type="term" value="C:membrane"/>
    <property type="evidence" value="ECO:0007669"/>
    <property type="project" value="UniProtKB-SubCell"/>
</dbReference>
<dbReference type="InterPro" id="IPR005828">
    <property type="entry name" value="MFS_sugar_transport-like"/>
</dbReference>
<feature type="transmembrane region" description="Helical" evidence="5">
    <location>
        <begin position="487"/>
        <end position="506"/>
    </location>
</feature>
<dbReference type="PANTHER" id="PTHR24064">
    <property type="entry name" value="SOLUTE CARRIER FAMILY 22 MEMBER"/>
    <property type="match status" value="1"/>
</dbReference>
<evidence type="ECO:0000256" key="2">
    <source>
        <dbReference type="ARBA" id="ARBA00022692"/>
    </source>
</evidence>
<dbReference type="InterPro" id="IPR005829">
    <property type="entry name" value="Sugar_transporter_CS"/>
</dbReference>
<keyword evidence="3 5" id="KW-1133">Transmembrane helix</keyword>
<feature type="transmembrane region" description="Helical" evidence="5">
    <location>
        <begin position="231"/>
        <end position="253"/>
    </location>
</feature>
<dbReference type="InterPro" id="IPR036259">
    <property type="entry name" value="MFS_trans_sf"/>
</dbReference>
<dbReference type="Gene3D" id="1.20.1250.20">
    <property type="entry name" value="MFS general substrate transporter like domains"/>
    <property type="match status" value="1"/>
</dbReference>
<keyword evidence="8" id="KW-1185">Reference proteome</keyword>
<name>A0AAV2Q302_MEGNR</name>
<sequence>MEMESLDDLVSHIGVGRWTALVMATNFIWALTLPFFSLGGAFYNGAVDSHCAAPEELLISSNWTREEALNYSIPWEVQDGSMIRSRCMMYDLDYSNTTFSPWTPQPTEGLKTKKCDTWDYDSSVFTTTVAMEWNLVCDIGWMSPLFASFYFFGAGVGEPLMGFLSDQYGRRWVLRGSSVIFVFVSVGSALVEQYSLVLAGRFILGACYAAGVAVCYVRAMESSPAKLRDWNGFLLLVPFSLCGMLLGGLAYVIRDWRTLQLVCTTTPILGLFLLPFMDETPRWLVLKGRLEEAAKTLEKAARWHGVEIPEREKLIMILGNFQEQTRCRRSDTNTEIPKEVEVGCSTVRKEDVKNWIKNLFILVRTPILRRTTLSMFVCWFCIGFTYFGMSLSGGIFSENPFLYMVVSSIVEIPGYSIFSPLATRFGRRSVLSFTYGMCAISVLLILVLPASYSFILSMIGKLFITGAYSLLYLLCSELFPTCVRSRGLNMASFLGRIGAIIAPFIVDLMAVTYTWAPSLMFGICSAVASLMALALPESKGKPLTDTIEQLEELYNPKNKTKDKTCEK</sequence>
<protein>
    <recommendedName>
        <fullName evidence="6">Major facilitator superfamily (MFS) profile domain-containing protein</fullName>
    </recommendedName>
</protein>
<comment type="subcellular location">
    <subcellularLocation>
        <location evidence="1">Membrane</location>
        <topology evidence="1">Multi-pass membrane protein</topology>
    </subcellularLocation>
</comment>
<evidence type="ECO:0000256" key="3">
    <source>
        <dbReference type="ARBA" id="ARBA00022989"/>
    </source>
</evidence>
<dbReference type="AlphaFoldDB" id="A0AAV2Q302"/>
<feature type="domain" description="Major facilitator superfamily (MFS) profile" evidence="6">
    <location>
        <begin position="82"/>
        <end position="540"/>
    </location>
</feature>
<dbReference type="EMBL" id="CAXKWB010003562">
    <property type="protein sequence ID" value="CAL4069503.1"/>
    <property type="molecule type" value="Genomic_DNA"/>
</dbReference>
<gene>
    <name evidence="7" type="ORF">MNOR_LOCUS7899</name>
</gene>
<feature type="transmembrane region" description="Helical" evidence="5">
    <location>
        <begin position="401"/>
        <end position="418"/>
    </location>
</feature>
<dbReference type="SUPFAM" id="SSF103473">
    <property type="entry name" value="MFS general substrate transporter"/>
    <property type="match status" value="1"/>
</dbReference>
<evidence type="ECO:0000313" key="7">
    <source>
        <dbReference type="EMBL" id="CAL4069503.1"/>
    </source>
</evidence>
<feature type="transmembrane region" description="Helical" evidence="5">
    <location>
        <begin position="512"/>
        <end position="535"/>
    </location>
</feature>
<dbReference type="PROSITE" id="PS00216">
    <property type="entry name" value="SUGAR_TRANSPORT_1"/>
    <property type="match status" value="1"/>
</dbReference>
<evidence type="ECO:0000256" key="5">
    <source>
        <dbReference type="SAM" id="Phobius"/>
    </source>
</evidence>
<feature type="transmembrane region" description="Helical" evidence="5">
    <location>
        <begin position="21"/>
        <end position="43"/>
    </location>
</feature>
<proteinExistence type="predicted"/>
<feature type="transmembrane region" description="Helical" evidence="5">
    <location>
        <begin position="373"/>
        <end position="395"/>
    </location>
</feature>
<accession>A0AAV2Q302</accession>
<organism evidence="7 8">
    <name type="scientific">Meganyctiphanes norvegica</name>
    <name type="common">Northern krill</name>
    <name type="synonym">Thysanopoda norvegica</name>
    <dbReference type="NCBI Taxonomy" id="48144"/>
    <lineage>
        <taxon>Eukaryota</taxon>
        <taxon>Metazoa</taxon>
        <taxon>Ecdysozoa</taxon>
        <taxon>Arthropoda</taxon>
        <taxon>Crustacea</taxon>
        <taxon>Multicrustacea</taxon>
        <taxon>Malacostraca</taxon>
        <taxon>Eumalacostraca</taxon>
        <taxon>Eucarida</taxon>
        <taxon>Euphausiacea</taxon>
        <taxon>Euphausiidae</taxon>
        <taxon>Meganyctiphanes</taxon>
    </lineage>
</organism>
<comment type="caution">
    <text evidence="7">The sequence shown here is derived from an EMBL/GenBank/DDBJ whole genome shotgun (WGS) entry which is preliminary data.</text>
</comment>
<feature type="transmembrane region" description="Helical" evidence="5">
    <location>
        <begin position="454"/>
        <end position="475"/>
    </location>
</feature>
<feature type="transmembrane region" description="Helical" evidence="5">
    <location>
        <begin position="172"/>
        <end position="191"/>
    </location>
</feature>
<dbReference type="Proteomes" id="UP001497623">
    <property type="component" value="Unassembled WGS sequence"/>
</dbReference>